<evidence type="ECO:0000313" key="3">
    <source>
        <dbReference type="Proteomes" id="UP000824260"/>
    </source>
</evidence>
<dbReference type="Gene3D" id="3.20.20.190">
    <property type="entry name" value="Phosphatidylinositol (PI) phosphodiesterase"/>
    <property type="match status" value="1"/>
</dbReference>
<reference evidence="2" key="1">
    <citation type="submission" date="2020-10" db="EMBL/GenBank/DDBJ databases">
        <authorList>
            <person name="Gilroy R."/>
        </authorList>
    </citation>
    <scope>NUCLEOTIDE SEQUENCE</scope>
    <source>
        <strain evidence="2">ChiSjej6B24-2974</strain>
    </source>
</reference>
<dbReference type="GO" id="GO:0006629">
    <property type="term" value="P:lipid metabolic process"/>
    <property type="evidence" value="ECO:0007669"/>
    <property type="project" value="InterPro"/>
</dbReference>
<dbReference type="Proteomes" id="UP000824260">
    <property type="component" value="Unassembled WGS sequence"/>
</dbReference>
<reference evidence="2" key="2">
    <citation type="journal article" date="2021" name="PeerJ">
        <title>Extensive microbial diversity within the chicken gut microbiome revealed by metagenomics and culture.</title>
        <authorList>
            <person name="Gilroy R."/>
            <person name="Ravi A."/>
            <person name="Getino M."/>
            <person name="Pursley I."/>
            <person name="Horton D.L."/>
            <person name="Alikhan N.F."/>
            <person name="Baker D."/>
            <person name="Gharbi K."/>
            <person name="Hall N."/>
            <person name="Watson M."/>
            <person name="Adriaenssens E.M."/>
            <person name="Foster-Nyarko E."/>
            <person name="Jarju S."/>
            <person name="Secka A."/>
            <person name="Antonio M."/>
            <person name="Oren A."/>
            <person name="Chaudhuri R.R."/>
            <person name="La Ragione R."/>
            <person name="Hildebrand F."/>
            <person name="Pallen M.J."/>
        </authorList>
    </citation>
    <scope>NUCLEOTIDE SEQUENCE</scope>
    <source>
        <strain evidence="2">ChiSjej6B24-2974</strain>
    </source>
</reference>
<proteinExistence type="predicted"/>
<dbReference type="AlphaFoldDB" id="A0A9D0ZN01"/>
<dbReference type="InterPro" id="IPR017946">
    <property type="entry name" value="PLC-like_Pdiesterase_TIM-brl"/>
</dbReference>
<accession>A0A9D0ZN01</accession>
<dbReference type="Pfam" id="PF03009">
    <property type="entry name" value="GDPD"/>
    <property type="match status" value="1"/>
</dbReference>
<organism evidence="2 3">
    <name type="scientific">Candidatus Pullichristensenella stercorigallinarum</name>
    <dbReference type="NCBI Taxonomy" id="2840909"/>
    <lineage>
        <taxon>Bacteria</taxon>
        <taxon>Bacillati</taxon>
        <taxon>Bacillota</taxon>
        <taxon>Clostridia</taxon>
        <taxon>Candidatus Pullichristensenella</taxon>
    </lineage>
</organism>
<dbReference type="PANTHER" id="PTHR46211:SF1">
    <property type="entry name" value="GLYCEROPHOSPHODIESTER PHOSPHODIESTERASE, CYTOPLASMIC"/>
    <property type="match status" value="1"/>
</dbReference>
<evidence type="ECO:0000259" key="1">
    <source>
        <dbReference type="PROSITE" id="PS51704"/>
    </source>
</evidence>
<feature type="domain" description="GP-PDE" evidence="1">
    <location>
        <begin position="33"/>
        <end position="277"/>
    </location>
</feature>
<evidence type="ECO:0000313" key="2">
    <source>
        <dbReference type="EMBL" id="HIQ83216.1"/>
    </source>
</evidence>
<dbReference type="InterPro" id="IPR030395">
    <property type="entry name" value="GP_PDE_dom"/>
</dbReference>
<dbReference type="EMBL" id="DVFZ01000089">
    <property type="protein sequence ID" value="HIQ83216.1"/>
    <property type="molecule type" value="Genomic_DNA"/>
</dbReference>
<name>A0A9D0ZN01_9FIRM</name>
<protein>
    <submittedName>
        <fullName evidence="2">Glycerophosphodiester phosphodiesterase</fullName>
    </submittedName>
</protein>
<sequence>MAWLYIAIILLAIFAIYAFCSAPSRRGRTLELPRLYAHRGLHGKGASENSLEAFERACRAGVGIELDVRLSVDDMVVVFHDDTLERLCGQTSCVDAMTLAQLKTCPLPDGTSIPTLEEVLALVAGRVPLLIEIKNGRNLAWLCALTLERLRAYPGEYVVESFNPLAMRYFRRYAAHVPRGQLVSLSDGYLGAVLRVGAGALSHLMANFLSRPDFVAYDRRMQGVPAMHVQRTLHHTRLAIWTVHSRAELRKALARGESVIFEVGQGDDPIDPENPAA</sequence>
<dbReference type="PROSITE" id="PS51704">
    <property type="entry name" value="GP_PDE"/>
    <property type="match status" value="1"/>
</dbReference>
<dbReference type="SUPFAM" id="SSF51695">
    <property type="entry name" value="PLC-like phosphodiesterases"/>
    <property type="match status" value="1"/>
</dbReference>
<dbReference type="PANTHER" id="PTHR46211">
    <property type="entry name" value="GLYCEROPHOSPHORYL DIESTER PHOSPHODIESTERASE"/>
    <property type="match status" value="1"/>
</dbReference>
<gene>
    <name evidence="2" type="ORF">IAA52_08960</name>
</gene>
<comment type="caution">
    <text evidence="2">The sequence shown here is derived from an EMBL/GenBank/DDBJ whole genome shotgun (WGS) entry which is preliminary data.</text>
</comment>
<dbReference type="GO" id="GO:0008081">
    <property type="term" value="F:phosphoric diester hydrolase activity"/>
    <property type="evidence" value="ECO:0007669"/>
    <property type="project" value="InterPro"/>
</dbReference>